<dbReference type="AlphaFoldDB" id="A0A6N9SZ60"/>
<evidence type="ECO:0000259" key="1">
    <source>
        <dbReference type="Pfam" id="PF06742"/>
    </source>
</evidence>
<dbReference type="RefSeq" id="WP_163460673.1">
    <property type="nucleotide sequence ID" value="NZ_JAAAMG010000001.1"/>
</dbReference>
<accession>A0A6N9SZ60</accession>
<dbReference type="EMBL" id="JAAAMG010000001">
    <property type="protein sequence ID" value="NDW03056.1"/>
    <property type="molecule type" value="Genomic_DNA"/>
</dbReference>
<evidence type="ECO:0000313" key="2">
    <source>
        <dbReference type="EMBL" id="NDW03056.1"/>
    </source>
</evidence>
<organism evidence="2 3">
    <name type="scientific">Jiella pacifica</name>
    <dbReference type="NCBI Taxonomy" id="2696469"/>
    <lineage>
        <taxon>Bacteria</taxon>
        <taxon>Pseudomonadati</taxon>
        <taxon>Pseudomonadota</taxon>
        <taxon>Alphaproteobacteria</taxon>
        <taxon>Hyphomicrobiales</taxon>
        <taxon>Aurantimonadaceae</taxon>
        <taxon>Jiella</taxon>
    </lineage>
</organism>
<dbReference type="InterPro" id="IPR037049">
    <property type="entry name" value="DUF1214_C_sf"/>
</dbReference>
<dbReference type="Proteomes" id="UP000469011">
    <property type="component" value="Unassembled WGS sequence"/>
</dbReference>
<dbReference type="PIRSF" id="PIRSF009471">
    <property type="entry name" value="UCP009471"/>
    <property type="match status" value="1"/>
</dbReference>
<comment type="caution">
    <text evidence="2">The sequence shown here is derived from an EMBL/GenBank/DDBJ whole genome shotgun (WGS) entry which is preliminary data.</text>
</comment>
<protein>
    <submittedName>
        <fullName evidence="2">DUF1214 domain-containing protein</fullName>
    </submittedName>
</protein>
<dbReference type="Pfam" id="PF06742">
    <property type="entry name" value="DUF1214"/>
    <property type="match status" value="1"/>
</dbReference>
<dbReference type="Gene3D" id="2.60.120.600">
    <property type="entry name" value="Domain of unknown function DUF1214, C-terminal domain"/>
    <property type="match status" value="1"/>
</dbReference>
<gene>
    <name evidence="2" type="ORF">GTK09_01320</name>
</gene>
<dbReference type="InterPro" id="IPR010621">
    <property type="entry name" value="DUF1214"/>
</dbReference>
<dbReference type="InterPro" id="IPR012038">
    <property type="entry name" value="UCP009471"/>
</dbReference>
<proteinExistence type="predicted"/>
<feature type="domain" description="DUF1214" evidence="1">
    <location>
        <begin position="72"/>
        <end position="171"/>
    </location>
</feature>
<dbReference type="SUPFAM" id="SSF160935">
    <property type="entry name" value="VPA0735-like"/>
    <property type="match status" value="1"/>
</dbReference>
<sequence>MRFTVLVMVAVAIALYLGGWSAKWAVQQSSEIGTVVVDHWQANPFSGAPDADPYSKARLAMVGNLTLGIGEGIQFRSIRDERGRPLRRECTYVMVGTTPPSRIFTLAAYLPEGQLIRPSAGRPGWLTSNNLMRNEDNSFEIAVGPSARAGNWLATAGSGEMTLVLSLYDTPASAASGASSLSLPTIRRESCSDG</sequence>
<reference evidence="2 3" key="1">
    <citation type="submission" date="2020-01" db="EMBL/GenBank/DDBJ databases">
        <title>Jiella pacifica sp. nov.</title>
        <authorList>
            <person name="Xue Z."/>
            <person name="Zhu S."/>
            <person name="Chen J."/>
            <person name="Yang J."/>
        </authorList>
    </citation>
    <scope>NUCLEOTIDE SEQUENCE [LARGE SCALE GENOMIC DNA]</scope>
    <source>
        <strain evidence="2 3">40Bstr34</strain>
    </source>
</reference>
<keyword evidence="3" id="KW-1185">Reference proteome</keyword>
<name>A0A6N9SZ60_9HYPH</name>
<evidence type="ECO:0000313" key="3">
    <source>
        <dbReference type="Proteomes" id="UP000469011"/>
    </source>
</evidence>